<dbReference type="AlphaFoldDB" id="A0A378QZH0"/>
<organism evidence="1 2">
    <name type="scientific">Moraxella caprae</name>
    <dbReference type="NCBI Taxonomy" id="90240"/>
    <lineage>
        <taxon>Bacteria</taxon>
        <taxon>Pseudomonadati</taxon>
        <taxon>Pseudomonadota</taxon>
        <taxon>Gammaproteobacteria</taxon>
        <taxon>Moraxellales</taxon>
        <taxon>Moraxellaceae</taxon>
        <taxon>Moraxella</taxon>
    </lineage>
</organism>
<dbReference type="OrthoDB" id="8611858at2"/>
<reference evidence="1 2" key="1">
    <citation type="submission" date="2018-06" db="EMBL/GenBank/DDBJ databases">
        <authorList>
            <consortium name="Pathogen Informatics"/>
            <person name="Doyle S."/>
        </authorList>
    </citation>
    <scope>NUCLEOTIDE SEQUENCE [LARGE SCALE GENOMIC DNA]</scope>
    <source>
        <strain evidence="1 2">NCTC12877</strain>
    </source>
</reference>
<evidence type="ECO:0000313" key="1">
    <source>
        <dbReference type="EMBL" id="STZ07781.1"/>
    </source>
</evidence>
<sequence>MYGVIFNLTNNDETLLKEVDELFTQFGFEKSVSACFYVNQNENLETLSKLMVKLNRNKEFANVITDIKAFKISQWSDFTHFVKKEAI</sequence>
<dbReference type="RefSeq" id="WP_051225818.1">
    <property type="nucleotide sequence ID" value="NZ_UGQB01000004.1"/>
</dbReference>
<evidence type="ECO:0000313" key="2">
    <source>
        <dbReference type="Proteomes" id="UP000254065"/>
    </source>
</evidence>
<gene>
    <name evidence="1" type="primary">vapD</name>
    <name evidence="1" type="ORF">NCTC12877_00759</name>
</gene>
<name>A0A378QZH0_9GAMM</name>
<dbReference type="STRING" id="1122244.GCA_000426885_00604"/>
<accession>A0A378QZH0</accession>
<keyword evidence="2" id="KW-1185">Reference proteome</keyword>
<dbReference type="Proteomes" id="UP000254065">
    <property type="component" value="Unassembled WGS sequence"/>
</dbReference>
<dbReference type="Gene3D" id="3.30.70.240">
    <property type="match status" value="1"/>
</dbReference>
<proteinExistence type="predicted"/>
<dbReference type="EMBL" id="UGQB01000004">
    <property type="protein sequence ID" value="STZ07781.1"/>
    <property type="molecule type" value="Genomic_DNA"/>
</dbReference>
<protein>
    <submittedName>
        <fullName evidence="1">Virulence-associated protein D</fullName>
    </submittedName>
</protein>